<proteinExistence type="predicted"/>
<sequence>MQDNSENGVVRPPRRACCHLCGSSKGNEENGTAVRWCSECGTCYHFHDCGNKYKSKVWHLSAPQPPQ</sequence>
<protein>
    <submittedName>
        <fullName evidence="1">Uncharacterized protein</fullName>
    </submittedName>
</protein>
<accession>A0AAE0G7D7</accession>
<dbReference type="Proteomes" id="UP001190700">
    <property type="component" value="Unassembled WGS sequence"/>
</dbReference>
<dbReference type="EMBL" id="LGRX02008836">
    <property type="protein sequence ID" value="KAK3272685.1"/>
    <property type="molecule type" value="Genomic_DNA"/>
</dbReference>
<dbReference type="AlphaFoldDB" id="A0AAE0G7D7"/>
<gene>
    <name evidence="1" type="ORF">CYMTET_19031</name>
</gene>
<evidence type="ECO:0000313" key="2">
    <source>
        <dbReference type="Proteomes" id="UP001190700"/>
    </source>
</evidence>
<keyword evidence="2" id="KW-1185">Reference proteome</keyword>
<comment type="caution">
    <text evidence="1">The sequence shown here is derived from an EMBL/GenBank/DDBJ whole genome shotgun (WGS) entry which is preliminary data.</text>
</comment>
<organism evidence="1 2">
    <name type="scientific">Cymbomonas tetramitiformis</name>
    <dbReference type="NCBI Taxonomy" id="36881"/>
    <lineage>
        <taxon>Eukaryota</taxon>
        <taxon>Viridiplantae</taxon>
        <taxon>Chlorophyta</taxon>
        <taxon>Pyramimonadophyceae</taxon>
        <taxon>Pyramimonadales</taxon>
        <taxon>Pyramimonadaceae</taxon>
        <taxon>Cymbomonas</taxon>
    </lineage>
</organism>
<reference evidence="1 2" key="1">
    <citation type="journal article" date="2015" name="Genome Biol. Evol.">
        <title>Comparative Genomics of a Bacterivorous Green Alga Reveals Evolutionary Causalities and Consequences of Phago-Mixotrophic Mode of Nutrition.</title>
        <authorList>
            <person name="Burns J.A."/>
            <person name="Paasch A."/>
            <person name="Narechania A."/>
            <person name="Kim E."/>
        </authorList>
    </citation>
    <scope>NUCLEOTIDE SEQUENCE [LARGE SCALE GENOMIC DNA]</scope>
    <source>
        <strain evidence="1 2">PLY_AMNH</strain>
    </source>
</reference>
<evidence type="ECO:0000313" key="1">
    <source>
        <dbReference type="EMBL" id="KAK3272685.1"/>
    </source>
</evidence>
<name>A0AAE0G7D7_9CHLO</name>